<name>A0A8S3UN64_MYTED</name>
<sequence>MATNQSLCAICDLRHLTTSSTHWCPECKEALCINCKEHHSLSKSSRAHQVIPISAYNNLPSFIANIDLFCSYHNEKYTQYCVKHECPICYKCIKAHGSCKGVTVLEDLTLDIKTSDVFRDMEQGLTDIMGNISRIREDRESYVKIIRDKRN</sequence>
<accession>A0A8S3UN64</accession>
<organism evidence="3 4">
    <name type="scientific">Mytilus edulis</name>
    <name type="common">Blue mussel</name>
    <dbReference type="NCBI Taxonomy" id="6550"/>
    <lineage>
        <taxon>Eukaryota</taxon>
        <taxon>Metazoa</taxon>
        <taxon>Spiralia</taxon>
        <taxon>Lophotrochozoa</taxon>
        <taxon>Mollusca</taxon>
        <taxon>Bivalvia</taxon>
        <taxon>Autobranchia</taxon>
        <taxon>Pteriomorphia</taxon>
        <taxon>Mytilida</taxon>
        <taxon>Mytiloidea</taxon>
        <taxon>Mytilidae</taxon>
        <taxon>Mytilinae</taxon>
        <taxon>Mytilus</taxon>
    </lineage>
</organism>
<protein>
    <recommendedName>
        <fullName evidence="2">B box-type domain-containing protein</fullName>
    </recommendedName>
</protein>
<proteinExistence type="predicted"/>
<dbReference type="OrthoDB" id="6114572at2759"/>
<dbReference type="EMBL" id="CAJPWZ010002729">
    <property type="protein sequence ID" value="CAG2244145.1"/>
    <property type="molecule type" value="Genomic_DNA"/>
</dbReference>
<gene>
    <name evidence="3" type="ORF">MEDL_56232</name>
</gene>
<comment type="caution">
    <text evidence="3">The sequence shown here is derived from an EMBL/GenBank/DDBJ whole genome shotgun (WGS) entry which is preliminary data.</text>
</comment>
<dbReference type="InterPro" id="IPR000315">
    <property type="entry name" value="Znf_B-box"/>
</dbReference>
<dbReference type="Gene3D" id="3.30.160.60">
    <property type="entry name" value="Classic Zinc Finger"/>
    <property type="match status" value="1"/>
</dbReference>
<keyword evidence="1" id="KW-0479">Metal-binding</keyword>
<feature type="domain" description="B box-type" evidence="2">
    <location>
        <begin position="3"/>
        <end position="53"/>
    </location>
</feature>
<dbReference type="SUPFAM" id="SSF57845">
    <property type="entry name" value="B-box zinc-binding domain"/>
    <property type="match status" value="1"/>
</dbReference>
<dbReference type="CDD" id="cd19757">
    <property type="entry name" value="Bbox1"/>
    <property type="match status" value="1"/>
</dbReference>
<keyword evidence="1" id="KW-0863">Zinc-finger</keyword>
<evidence type="ECO:0000256" key="1">
    <source>
        <dbReference type="PROSITE-ProRule" id="PRU00024"/>
    </source>
</evidence>
<dbReference type="PROSITE" id="PS50119">
    <property type="entry name" value="ZF_BBOX"/>
    <property type="match status" value="1"/>
</dbReference>
<reference evidence="3" key="1">
    <citation type="submission" date="2021-03" db="EMBL/GenBank/DDBJ databases">
        <authorList>
            <person name="Bekaert M."/>
        </authorList>
    </citation>
    <scope>NUCLEOTIDE SEQUENCE</scope>
</reference>
<dbReference type="Proteomes" id="UP000683360">
    <property type="component" value="Unassembled WGS sequence"/>
</dbReference>
<keyword evidence="1" id="KW-0862">Zinc</keyword>
<keyword evidence="4" id="KW-1185">Reference proteome</keyword>
<dbReference type="AlphaFoldDB" id="A0A8S3UN64"/>
<dbReference type="GO" id="GO:0008270">
    <property type="term" value="F:zinc ion binding"/>
    <property type="evidence" value="ECO:0007669"/>
    <property type="project" value="UniProtKB-KW"/>
</dbReference>
<evidence type="ECO:0000313" key="3">
    <source>
        <dbReference type="EMBL" id="CAG2244145.1"/>
    </source>
</evidence>
<evidence type="ECO:0000259" key="2">
    <source>
        <dbReference type="PROSITE" id="PS50119"/>
    </source>
</evidence>
<evidence type="ECO:0000313" key="4">
    <source>
        <dbReference type="Proteomes" id="UP000683360"/>
    </source>
</evidence>